<dbReference type="Pfam" id="PF13561">
    <property type="entry name" value="adh_short_C2"/>
    <property type="match status" value="1"/>
</dbReference>
<dbReference type="PRINTS" id="PR00080">
    <property type="entry name" value="SDRFAMILY"/>
</dbReference>
<dbReference type="OrthoDB" id="1393670at2759"/>
<dbReference type="PROSITE" id="PS00061">
    <property type="entry name" value="ADH_SHORT"/>
    <property type="match status" value="1"/>
</dbReference>
<dbReference type="PANTHER" id="PTHR42760">
    <property type="entry name" value="SHORT-CHAIN DEHYDROGENASES/REDUCTASES FAMILY MEMBER"/>
    <property type="match status" value="1"/>
</dbReference>
<dbReference type="HOGENOM" id="CLU_010194_1_3_1"/>
<dbReference type="InterPro" id="IPR020904">
    <property type="entry name" value="Sc_DH/Rdtase_CS"/>
</dbReference>
<evidence type="ECO:0000313" key="5">
    <source>
        <dbReference type="EMBL" id="ETS63037.1"/>
    </source>
</evidence>
<reference evidence="5 6" key="1">
    <citation type="journal article" date="2014" name="Genome Announc.">
        <title>Genome sequence of the basidiomycetous fungus Pseudozyma aphidis DSM70725, an efficient producer of biosurfactant mannosylerythritol lipids.</title>
        <authorList>
            <person name="Lorenz S."/>
            <person name="Guenther M."/>
            <person name="Grumaz C."/>
            <person name="Rupp S."/>
            <person name="Zibek S."/>
            <person name="Sohn K."/>
        </authorList>
    </citation>
    <scope>NUCLEOTIDE SEQUENCE [LARGE SCALE GENOMIC DNA]</scope>
    <source>
        <strain evidence="6">ATCC 32657 / CBS 517.83 / DSM 70725 / JCM 10318 / NBRC 10182 / NRRL Y-7954 / St-0401</strain>
    </source>
</reference>
<dbReference type="InterPro" id="IPR002347">
    <property type="entry name" value="SDR_fam"/>
</dbReference>
<sequence>MSQRVSQIAGHLSGPAPLLKGQVAIVTGAGQGIGAATAKLFASHGAHVVVSDLDAKKASDVASEIVKAGGSAIPNAGNVMDKDFGERVVKAAVDKWGKLNIIVNNAGFTADKMAHTTDDATFQLMLDCHITAPFRIIRAAAPYFRIKDESKRENMAIVNVSSTSGTHGNDESKRENMAIVNVSSTSGTHGNVGQVNYSAAKAGVLGLTKTMCKEWGPFGVRVNTVAFGWINTRLTQAKEAGASIEIDGKKIALGIPGRPAAGNSKEQAVTAVADIPLRRPGEVEEAAASILFLASPLASYVSGQTLEVTGGRGI</sequence>
<evidence type="ECO:0000256" key="2">
    <source>
        <dbReference type="ARBA" id="ARBA00022857"/>
    </source>
</evidence>
<keyword evidence="6" id="KW-1185">Reference proteome</keyword>
<dbReference type="Proteomes" id="UP000019462">
    <property type="component" value="Unassembled WGS sequence"/>
</dbReference>
<evidence type="ECO:0000256" key="1">
    <source>
        <dbReference type="ARBA" id="ARBA00006484"/>
    </source>
</evidence>
<evidence type="ECO:0000256" key="4">
    <source>
        <dbReference type="RuleBase" id="RU000363"/>
    </source>
</evidence>
<dbReference type="PANTHER" id="PTHR42760:SF133">
    <property type="entry name" value="3-OXOACYL-[ACYL-CARRIER-PROTEIN] REDUCTASE"/>
    <property type="match status" value="1"/>
</dbReference>
<comment type="caution">
    <text evidence="5">The sequence shown here is derived from an EMBL/GenBank/DDBJ whole genome shotgun (WGS) entry which is preliminary data.</text>
</comment>
<dbReference type="InterPro" id="IPR036291">
    <property type="entry name" value="NAD(P)-bd_dom_sf"/>
</dbReference>
<dbReference type="GO" id="GO:0006633">
    <property type="term" value="P:fatty acid biosynthetic process"/>
    <property type="evidence" value="ECO:0007669"/>
    <property type="project" value="TreeGrafter"/>
</dbReference>
<evidence type="ECO:0000256" key="3">
    <source>
        <dbReference type="ARBA" id="ARBA00023002"/>
    </source>
</evidence>
<dbReference type="Pfam" id="PF00106">
    <property type="entry name" value="adh_short"/>
    <property type="match status" value="2"/>
</dbReference>
<dbReference type="SUPFAM" id="SSF51735">
    <property type="entry name" value="NAD(P)-binding Rossmann-fold domains"/>
    <property type="match status" value="1"/>
</dbReference>
<name>W3VQG9_MOEAP</name>
<keyword evidence="3" id="KW-0560">Oxidoreductase</keyword>
<dbReference type="Gene3D" id="3.40.50.720">
    <property type="entry name" value="NAD(P)-binding Rossmann-like Domain"/>
    <property type="match status" value="2"/>
</dbReference>
<proteinExistence type="inferred from homology"/>
<dbReference type="GO" id="GO:0048038">
    <property type="term" value="F:quinone binding"/>
    <property type="evidence" value="ECO:0007669"/>
    <property type="project" value="TreeGrafter"/>
</dbReference>
<dbReference type="GO" id="GO:0016616">
    <property type="term" value="F:oxidoreductase activity, acting on the CH-OH group of donors, NAD or NADP as acceptor"/>
    <property type="evidence" value="ECO:0007669"/>
    <property type="project" value="TreeGrafter"/>
</dbReference>
<accession>W3VQG9</accession>
<evidence type="ECO:0000313" key="6">
    <source>
        <dbReference type="Proteomes" id="UP000019462"/>
    </source>
</evidence>
<gene>
    <name evidence="5" type="ORF">PaG_02811</name>
</gene>
<dbReference type="EMBL" id="AWNI01000009">
    <property type="protein sequence ID" value="ETS63037.1"/>
    <property type="molecule type" value="Genomic_DNA"/>
</dbReference>
<organism evidence="5 6">
    <name type="scientific">Moesziomyces aphidis</name>
    <name type="common">Pseudozyma aphidis</name>
    <dbReference type="NCBI Taxonomy" id="84754"/>
    <lineage>
        <taxon>Eukaryota</taxon>
        <taxon>Fungi</taxon>
        <taxon>Dikarya</taxon>
        <taxon>Basidiomycota</taxon>
        <taxon>Ustilaginomycotina</taxon>
        <taxon>Ustilaginomycetes</taxon>
        <taxon>Ustilaginales</taxon>
        <taxon>Ustilaginaceae</taxon>
        <taxon>Moesziomyces</taxon>
    </lineage>
</organism>
<protein>
    <submittedName>
        <fullName evidence="5">Uncharacterized protein</fullName>
    </submittedName>
</protein>
<dbReference type="AlphaFoldDB" id="W3VQG9"/>
<keyword evidence="2" id="KW-0521">NADP</keyword>
<comment type="similarity">
    <text evidence="1 4">Belongs to the short-chain dehydrogenases/reductases (SDR) family.</text>
</comment>
<dbReference type="PRINTS" id="PR00081">
    <property type="entry name" value="GDHRDH"/>
</dbReference>